<organism evidence="1 2">
    <name type="scientific">Kiloniella litopenaei</name>
    <dbReference type="NCBI Taxonomy" id="1549748"/>
    <lineage>
        <taxon>Bacteria</taxon>
        <taxon>Pseudomonadati</taxon>
        <taxon>Pseudomonadota</taxon>
        <taxon>Alphaproteobacteria</taxon>
        <taxon>Rhodospirillales</taxon>
        <taxon>Kiloniellaceae</taxon>
        <taxon>Kiloniella</taxon>
    </lineage>
</organism>
<dbReference type="Proteomes" id="UP000034491">
    <property type="component" value="Unassembled WGS sequence"/>
</dbReference>
<accession>A0A0M2RBS7</accession>
<evidence type="ECO:0000313" key="2">
    <source>
        <dbReference type="Proteomes" id="UP000034491"/>
    </source>
</evidence>
<keyword evidence="2" id="KW-1185">Reference proteome</keyword>
<name>A0A0M2RBS7_9PROT</name>
<dbReference type="EMBL" id="LANI01000005">
    <property type="protein sequence ID" value="KKJ77063.1"/>
    <property type="molecule type" value="Genomic_DNA"/>
</dbReference>
<gene>
    <name evidence="1" type="ORF">WH95_08235</name>
</gene>
<dbReference type="AlphaFoldDB" id="A0A0M2RBS7"/>
<comment type="caution">
    <text evidence="1">The sequence shown here is derived from an EMBL/GenBank/DDBJ whole genome shotgun (WGS) entry which is preliminary data.</text>
</comment>
<protein>
    <submittedName>
        <fullName evidence="1">Uncharacterized protein</fullName>
    </submittedName>
</protein>
<evidence type="ECO:0000313" key="1">
    <source>
        <dbReference type="EMBL" id="KKJ77063.1"/>
    </source>
</evidence>
<sequence length="117" mass="13048">MNTSALSQQNSLSNSCKLPNSYRFIRLSFSVPSLSIDTIKDQLTFNQYNVLADLSASSPGGHYHLLIEAEVSALDLPIISQWFIKRVKSEFVHSKLENKSGEIIAECKLYCDGNSSF</sequence>
<reference evidence="1 2" key="1">
    <citation type="submission" date="2015-03" db="EMBL/GenBank/DDBJ databases">
        <title>Genome sequence of Kiloniella sp. P1-1, isolated from the gut microflora of Pacific white shrimp, Penaeus vannamei.</title>
        <authorList>
            <person name="Shao Z."/>
            <person name="Wang L."/>
            <person name="Li X."/>
        </authorList>
    </citation>
    <scope>NUCLEOTIDE SEQUENCE [LARGE SCALE GENOMIC DNA]</scope>
    <source>
        <strain evidence="1 2">P1-1</strain>
    </source>
</reference>
<proteinExistence type="predicted"/>